<dbReference type="AlphaFoldDB" id="A0A089MBM5"/>
<evidence type="ECO:0000256" key="1">
    <source>
        <dbReference type="ARBA" id="ARBA00006739"/>
    </source>
</evidence>
<keyword evidence="4" id="KW-1185">Reference proteome</keyword>
<dbReference type="KEGG" id="pgm:PGRAT_25995"/>
<feature type="domain" description="Glycosyltransferase 2-like" evidence="2">
    <location>
        <begin position="9"/>
        <end position="169"/>
    </location>
</feature>
<evidence type="ECO:0000259" key="2">
    <source>
        <dbReference type="Pfam" id="PF00535"/>
    </source>
</evidence>
<protein>
    <submittedName>
        <fullName evidence="3">Glycosyltransferase</fullName>
    </submittedName>
</protein>
<dbReference type="RefSeq" id="WP_025707034.1">
    <property type="nucleotide sequence ID" value="NZ_CP009287.1"/>
</dbReference>
<reference evidence="3 4" key="1">
    <citation type="submission" date="2014-08" db="EMBL/GenBank/DDBJ databases">
        <title>Comparative genomics of the Paenibacillus odorifer group.</title>
        <authorList>
            <person name="den Bakker H.C."/>
            <person name="Tsai Y.-C."/>
            <person name="Martin N."/>
            <person name="Korlach J."/>
            <person name="Wiedmann M."/>
        </authorList>
    </citation>
    <scope>NUCLEOTIDE SEQUENCE [LARGE SCALE GENOMIC DNA]</scope>
    <source>
        <strain evidence="3 4">DSM 15220</strain>
    </source>
</reference>
<dbReference type="InterPro" id="IPR001173">
    <property type="entry name" value="Glyco_trans_2-like"/>
</dbReference>
<dbReference type="eggNOG" id="COG1215">
    <property type="taxonomic scope" value="Bacteria"/>
</dbReference>
<dbReference type="CDD" id="cd00761">
    <property type="entry name" value="Glyco_tranf_GTA_type"/>
    <property type="match status" value="1"/>
</dbReference>
<proteinExistence type="inferred from homology"/>
<dbReference type="Pfam" id="PF00535">
    <property type="entry name" value="Glycos_transf_2"/>
    <property type="match status" value="1"/>
</dbReference>
<dbReference type="InterPro" id="IPR029044">
    <property type="entry name" value="Nucleotide-diphossugar_trans"/>
</dbReference>
<comment type="similarity">
    <text evidence="1">Belongs to the glycosyltransferase 2 family.</text>
</comment>
<keyword evidence="3" id="KW-0808">Transferase</keyword>
<gene>
    <name evidence="3" type="ORF">PGRAT_25995</name>
</gene>
<name>A0A089MBM5_9BACL</name>
<dbReference type="Proteomes" id="UP000029500">
    <property type="component" value="Chromosome"/>
</dbReference>
<dbReference type="HOGENOM" id="CLU_025996_0_3_9"/>
<accession>A0A089MBM5</accession>
<evidence type="ECO:0000313" key="3">
    <source>
        <dbReference type="EMBL" id="AIQ70697.1"/>
    </source>
</evidence>
<dbReference type="OrthoDB" id="9785185at2"/>
<sequence>MTEKIGKVSVVIPMYNSEATIVRTLNSIMEQTFIEYIEEIIIVNDGSEDNSSRIVKEYRRDHLNLPIILIDKENSGVSAARNTGMRISKGKWIALLDSDDEWLPHKLEIQINTLLKNPEIDFLGGDIDNKGLKILWRQINGLYKAKISDVCLKMFPQTSVAIFKRVIFEQIGGYDENQKYAEDGNYFLKICANYNYYHLPLQLVSFGGGKPQFGYSGLSGNLEKMYEGNIKNIKELKNDNYISVNFYVFLRFFYYAKYIRRILITKIHRRSYRHDDLKQVQE</sequence>
<evidence type="ECO:0000313" key="4">
    <source>
        <dbReference type="Proteomes" id="UP000029500"/>
    </source>
</evidence>
<dbReference type="SUPFAM" id="SSF53448">
    <property type="entry name" value="Nucleotide-diphospho-sugar transferases"/>
    <property type="match status" value="1"/>
</dbReference>
<dbReference type="PANTHER" id="PTHR22916">
    <property type="entry name" value="GLYCOSYLTRANSFERASE"/>
    <property type="match status" value="1"/>
</dbReference>
<dbReference type="STRING" id="189425.PGRAT_25995"/>
<dbReference type="EMBL" id="CP009287">
    <property type="protein sequence ID" value="AIQ70697.1"/>
    <property type="molecule type" value="Genomic_DNA"/>
</dbReference>
<organism evidence="3 4">
    <name type="scientific">Paenibacillus graminis</name>
    <dbReference type="NCBI Taxonomy" id="189425"/>
    <lineage>
        <taxon>Bacteria</taxon>
        <taxon>Bacillati</taxon>
        <taxon>Bacillota</taxon>
        <taxon>Bacilli</taxon>
        <taxon>Bacillales</taxon>
        <taxon>Paenibacillaceae</taxon>
        <taxon>Paenibacillus</taxon>
    </lineage>
</organism>
<dbReference type="GO" id="GO:0016740">
    <property type="term" value="F:transferase activity"/>
    <property type="evidence" value="ECO:0007669"/>
    <property type="project" value="UniProtKB-KW"/>
</dbReference>
<dbReference type="Gene3D" id="3.90.550.10">
    <property type="entry name" value="Spore Coat Polysaccharide Biosynthesis Protein SpsA, Chain A"/>
    <property type="match status" value="1"/>
</dbReference>